<dbReference type="Pfam" id="PF05936">
    <property type="entry name" value="T6SS_VasE"/>
    <property type="match status" value="1"/>
</dbReference>
<evidence type="ECO:0000313" key="1">
    <source>
        <dbReference type="EMBL" id="NEX22968.1"/>
    </source>
</evidence>
<accession>A0A6P1DXP8</accession>
<dbReference type="PANTHER" id="PTHR35566:SF1">
    <property type="entry name" value="TYPE VI SECRETION SYSTEM BASEPLATE COMPONENT TSSK1"/>
    <property type="match status" value="1"/>
</dbReference>
<protein>
    <submittedName>
        <fullName evidence="1">Type VI secretion system baseplate subunit TssK</fullName>
    </submittedName>
</protein>
<comment type="caution">
    <text evidence="1">The sequence shown here is derived from an EMBL/GenBank/DDBJ whole genome shotgun (WGS) entry which is preliminary data.</text>
</comment>
<evidence type="ECO:0000313" key="2">
    <source>
        <dbReference type="Proteomes" id="UP000471640"/>
    </source>
</evidence>
<dbReference type="PANTHER" id="PTHR35566">
    <property type="entry name" value="BLR3599 PROTEIN"/>
    <property type="match status" value="1"/>
</dbReference>
<sequence>MSRDNKVLWSEGLFLQPHHFQQQDRYLEHLVGAKSGPGMPYPWGLRRLKIDEELLAFGKVALVDLAGVLPDGTPFDAPASDPLPEPLELDETSAGEVLYLVLPLRQPGAAESGTASDAETILRYRAAELRVRDNIAGSETEAVVEVGRLGLRLMLGRQPRDGYACCGIARILECRADRQVRLDAGYIPSCIDFQVARRLADFVEELTGLIHRQAELRATRVRGVGRGGVADWADFLMLQLLNRAEPVAAHLTQVRGLHPEAVYRYLLGLAGELSTFASDDKRPPDFAPYRHDALETCFGPLIDRLREYLNREYVERAIAIPIQERQYGFRIALVEDRSLLAASRFVLAAQAALDSQTLRNRFPSQVKVGPVEKIQELVKLALPGIALRPMPTAPLEIPYHAGFDYFELDRSGDFWKQLATGGGFGMHIGGDFPELKLELWAIRE</sequence>
<keyword evidence="2" id="KW-1185">Reference proteome</keyword>
<reference evidence="1 2" key="2">
    <citation type="submission" date="2020-02" db="EMBL/GenBank/DDBJ databases">
        <title>Genome sequences of Thiorhodococcus mannitoliphagus and Thiorhodococcus minor, purple sulfur photosynthetic bacteria in the gammaproteobacterial family, Chromatiaceae.</title>
        <authorList>
            <person name="Aviles F.A."/>
            <person name="Meyer T.E."/>
            <person name="Kyndt J.A."/>
        </authorList>
    </citation>
    <scope>NUCLEOTIDE SEQUENCE [LARGE SCALE GENOMIC DNA]</scope>
    <source>
        <strain evidence="1 2">DSM 18266</strain>
    </source>
</reference>
<dbReference type="EMBL" id="JAAIJR010000143">
    <property type="protein sequence ID" value="NEX22968.1"/>
    <property type="molecule type" value="Genomic_DNA"/>
</dbReference>
<gene>
    <name evidence="1" type="primary">tssK</name>
    <name evidence="1" type="ORF">G3480_22150</name>
</gene>
<reference evidence="2" key="1">
    <citation type="journal article" date="2020" name="Microbiol. Resour. Announc.">
        <title>Draft Genome Sequences of Thiorhodococcus mannitoliphagus and Thiorhodococcus minor, Purple Sulfur Photosynthetic Bacteria in the Gammaproteobacterial Family Chromatiaceae.</title>
        <authorList>
            <person name="Aviles F.A."/>
            <person name="Meyer T.E."/>
            <person name="Kyndt J.A."/>
        </authorList>
    </citation>
    <scope>NUCLEOTIDE SEQUENCE [LARGE SCALE GENOMIC DNA]</scope>
    <source>
        <strain evidence="2">DSM 18266</strain>
    </source>
</reference>
<dbReference type="Proteomes" id="UP000471640">
    <property type="component" value="Unassembled WGS sequence"/>
</dbReference>
<dbReference type="NCBIfam" id="TIGR03353">
    <property type="entry name" value="VI_chp_4"/>
    <property type="match status" value="1"/>
</dbReference>
<organism evidence="1 2">
    <name type="scientific">Thiorhodococcus mannitoliphagus</name>
    <dbReference type="NCBI Taxonomy" id="329406"/>
    <lineage>
        <taxon>Bacteria</taxon>
        <taxon>Pseudomonadati</taxon>
        <taxon>Pseudomonadota</taxon>
        <taxon>Gammaproteobacteria</taxon>
        <taxon>Chromatiales</taxon>
        <taxon>Chromatiaceae</taxon>
        <taxon>Thiorhodococcus</taxon>
    </lineage>
</organism>
<dbReference type="AlphaFoldDB" id="A0A6P1DXP8"/>
<dbReference type="InterPro" id="IPR010263">
    <property type="entry name" value="T6SS_TssK"/>
</dbReference>
<proteinExistence type="predicted"/>
<dbReference type="RefSeq" id="WP_164656152.1">
    <property type="nucleotide sequence ID" value="NZ_JAAIJR010000143.1"/>
</dbReference>
<name>A0A6P1DXP8_9GAMM</name>